<dbReference type="Proteomes" id="UP001159427">
    <property type="component" value="Unassembled WGS sequence"/>
</dbReference>
<dbReference type="EMBL" id="CALNXI010002372">
    <property type="protein sequence ID" value="CAH3186870.1"/>
    <property type="molecule type" value="Genomic_DNA"/>
</dbReference>
<keyword evidence="2" id="KW-0964">Secreted</keyword>
<dbReference type="PANTHER" id="PTHR45742">
    <property type="entry name" value="COMPLEMENT COMPONENT C6"/>
    <property type="match status" value="1"/>
</dbReference>
<keyword evidence="10" id="KW-1185">Reference proteome</keyword>
<dbReference type="PROSITE" id="PS50092">
    <property type="entry name" value="TSP1"/>
    <property type="match status" value="1"/>
</dbReference>
<proteinExistence type="predicted"/>
<feature type="disulfide bond" evidence="7">
    <location>
        <begin position="883"/>
        <end position="901"/>
    </location>
</feature>
<comment type="caution">
    <text evidence="6">Lacks conserved residue(s) required for the propagation of feature annotation.</text>
</comment>
<dbReference type="SUPFAM" id="SSF57196">
    <property type="entry name" value="EGF/Laminin"/>
    <property type="match status" value="1"/>
</dbReference>
<feature type="domain" description="EGF-like" evidence="8">
    <location>
        <begin position="505"/>
        <end position="543"/>
    </location>
</feature>
<keyword evidence="3 6" id="KW-0245">EGF-like domain</keyword>
<dbReference type="SUPFAM" id="SSF82895">
    <property type="entry name" value="TSP-1 type 1 repeat"/>
    <property type="match status" value="1"/>
</dbReference>
<dbReference type="InterPro" id="IPR036055">
    <property type="entry name" value="LDL_receptor-like_sf"/>
</dbReference>
<sequence length="1109" mass="126519">KVPITLHVTRSPSQSFTLAVSSSLDRFSEMRRLAGWYFAALWVSWLSCSGTSELDPTQQHQATVAMETAQQAIEIAHEEMKTSIELIKDLRERSKEATAAELLTKQTKLSKYASMVGKALRAVQAAATIANFAFTFFMPSDLDVITSLINERFKEVNAKLDSLGEKLDEMETSIKANSAFNNFLSTWITWENAIKNGGKKLKDIRRAMGTKTRRIEQVKLAEEFVNYYENNNLDGNVLNMYRFAALPEGITGHNLFDLFIDEYGCDITKLSELTFFIKNIMISASQQTLTYHYFKGDAQRANQGFQEVMGYFFKIRREFDNRVWECKKDSVKNAEKKANKILKEMKEKNQPHEIIVDAIFDELKTQHSWYTWAVAAVKKDRPHFAELHWRGQAKFKLDSADPEYYVVYQDAQDPASTCSSIPQIGNLLVFKGCDGCNHNYIYADENILSHKTCSRHELVKMVPIEDLCEEATSQEPSYRSCISDLKRQINEWDFISSTVDYSVKNKHNCGSDKCQGHGHCVVIPFTQTHQCICRPYFEGESCEVPADFNDDIERMLADLRRSFNIMNGVPTAVDVFFSVRSLSRNLDEVVKKIQDSKGYTNKIVQHSQVIYNIEDIVDLYAKLQTNDVTFNQFGQDVNRYLQTITTSFQLRNRLKKMILGQGILDSPGKDIYNSYKRDYFNDNGGAGCSPGYNEAVKSFRDKLAYLDQALGEALLLHKKWLMETKGTTESLRAKYKKEAMFIHNTFKGRQRIYSRYWKSYSCGNLTVDGANINCKDELTFEGMTLTVKCDKQRQATNGTVTCKKNGDILKWDSQPRCKFVWNTWGSWGQCSKTCDSGTRQRKRSCMGTNNTNDCVRDQGGVDHETESCNTQKCCSAQYDKFDCSNSKCISASWKCDGDNDCGNSHDENKAQCPHYIRSGDIVALKETKKSALWLGCWGICRLTNCPGYNQDLSSSVWNSCNDNLFRVYLIDHQDEKPVKYGDQIRLERLGLNRHVNCWGSGNGCELRETCIGNSWWDHNMNCRGAVFWIYSTDSSRHGNQCSSNTQTNCRGKPLQQGDEVYLRYSINGNVAWWLSHYGDGITTQTCPGLEITTHESDGCSSEGWTIYHK</sequence>
<evidence type="ECO:0000256" key="4">
    <source>
        <dbReference type="ARBA" id="ARBA00022852"/>
    </source>
</evidence>
<dbReference type="InterPro" id="IPR000742">
    <property type="entry name" value="EGF"/>
</dbReference>
<dbReference type="PROSITE" id="PS50068">
    <property type="entry name" value="LDLRA_2"/>
    <property type="match status" value="1"/>
</dbReference>
<dbReference type="PROSITE" id="PS50026">
    <property type="entry name" value="EGF_3"/>
    <property type="match status" value="1"/>
</dbReference>
<dbReference type="Pfam" id="PF00057">
    <property type="entry name" value="Ldl_recept_a"/>
    <property type="match status" value="1"/>
</dbReference>
<evidence type="ECO:0000256" key="7">
    <source>
        <dbReference type="PROSITE-ProRule" id="PRU00124"/>
    </source>
</evidence>
<organism evidence="9 10">
    <name type="scientific">Porites evermanni</name>
    <dbReference type="NCBI Taxonomy" id="104178"/>
    <lineage>
        <taxon>Eukaryota</taxon>
        <taxon>Metazoa</taxon>
        <taxon>Cnidaria</taxon>
        <taxon>Anthozoa</taxon>
        <taxon>Hexacorallia</taxon>
        <taxon>Scleractinia</taxon>
        <taxon>Fungiina</taxon>
        <taxon>Poritidae</taxon>
        <taxon>Porites</taxon>
    </lineage>
</organism>
<dbReference type="InterPro" id="IPR002172">
    <property type="entry name" value="LDrepeatLR_classA_rpt"/>
</dbReference>
<dbReference type="PROSITE" id="PS00022">
    <property type="entry name" value="EGF_1"/>
    <property type="match status" value="1"/>
</dbReference>
<dbReference type="InterPro" id="IPR036383">
    <property type="entry name" value="TSP1_rpt_sf"/>
</dbReference>
<dbReference type="PANTHER" id="PTHR45742:SF8">
    <property type="entry name" value="FLOCCULATION PROTEIN FLO11"/>
    <property type="match status" value="1"/>
</dbReference>
<evidence type="ECO:0000313" key="10">
    <source>
        <dbReference type="Proteomes" id="UP001159427"/>
    </source>
</evidence>
<feature type="non-terminal residue" evidence="9">
    <location>
        <position position="1"/>
    </location>
</feature>
<dbReference type="CDD" id="cd00112">
    <property type="entry name" value="LDLa"/>
    <property type="match status" value="1"/>
</dbReference>
<name>A0ABN8S9F3_9CNID</name>
<feature type="disulfide bond" evidence="6">
    <location>
        <begin position="514"/>
        <end position="531"/>
    </location>
</feature>
<gene>
    <name evidence="9" type="ORF">PEVE_00017181</name>
</gene>
<dbReference type="SMART" id="SM00209">
    <property type="entry name" value="TSP1"/>
    <property type="match status" value="1"/>
</dbReference>
<keyword evidence="4" id="KW-0204">Cytolysis</keyword>
<evidence type="ECO:0000256" key="3">
    <source>
        <dbReference type="ARBA" id="ARBA00022536"/>
    </source>
</evidence>
<dbReference type="SUPFAM" id="SSF57424">
    <property type="entry name" value="LDL receptor-like module"/>
    <property type="match status" value="1"/>
</dbReference>
<reference evidence="9 10" key="1">
    <citation type="submission" date="2022-05" db="EMBL/GenBank/DDBJ databases">
        <authorList>
            <consortium name="Genoscope - CEA"/>
            <person name="William W."/>
        </authorList>
    </citation>
    <scope>NUCLEOTIDE SEQUENCE [LARGE SCALE GENOMIC DNA]</scope>
</reference>
<evidence type="ECO:0000256" key="5">
    <source>
        <dbReference type="ARBA" id="ARBA00023157"/>
    </source>
</evidence>
<evidence type="ECO:0000259" key="8">
    <source>
        <dbReference type="PROSITE" id="PS50026"/>
    </source>
</evidence>
<dbReference type="SMART" id="SM00192">
    <property type="entry name" value="LDLa"/>
    <property type="match status" value="1"/>
</dbReference>
<evidence type="ECO:0000313" key="9">
    <source>
        <dbReference type="EMBL" id="CAH3186870.1"/>
    </source>
</evidence>
<comment type="caution">
    <text evidence="9">The sequence shown here is derived from an EMBL/GenBank/DDBJ whole genome shotgun (WGS) entry which is preliminary data.</text>
</comment>
<keyword evidence="5 6" id="KW-1015">Disulfide bond</keyword>
<dbReference type="InterPro" id="IPR000884">
    <property type="entry name" value="TSP1_rpt"/>
</dbReference>
<protein>
    <recommendedName>
        <fullName evidence="8">EGF-like domain-containing protein</fullName>
    </recommendedName>
</protein>
<feature type="disulfide bond" evidence="6">
    <location>
        <begin position="533"/>
        <end position="542"/>
    </location>
</feature>
<evidence type="ECO:0000256" key="6">
    <source>
        <dbReference type="PROSITE-ProRule" id="PRU00076"/>
    </source>
</evidence>
<dbReference type="Gene3D" id="2.20.100.10">
    <property type="entry name" value="Thrombospondin type-1 (TSP1) repeat"/>
    <property type="match status" value="1"/>
</dbReference>
<dbReference type="Gene3D" id="4.10.400.10">
    <property type="entry name" value="Low-density Lipoprotein Receptor"/>
    <property type="match status" value="1"/>
</dbReference>
<accession>A0ABN8S9F3</accession>
<comment type="subcellular location">
    <subcellularLocation>
        <location evidence="1">Secreted</location>
    </subcellularLocation>
</comment>
<evidence type="ECO:0000256" key="1">
    <source>
        <dbReference type="ARBA" id="ARBA00004613"/>
    </source>
</evidence>
<dbReference type="Pfam" id="PF00090">
    <property type="entry name" value="TSP_1"/>
    <property type="match status" value="1"/>
</dbReference>
<evidence type="ECO:0000256" key="2">
    <source>
        <dbReference type="ARBA" id="ARBA00022525"/>
    </source>
</evidence>